<evidence type="ECO:0000256" key="1">
    <source>
        <dbReference type="SAM" id="MobiDB-lite"/>
    </source>
</evidence>
<dbReference type="EMBL" id="BDIP01009853">
    <property type="protein sequence ID" value="GCA65124.1"/>
    <property type="molecule type" value="Genomic_DNA"/>
</dbReference>
<organism evidence="2 3">
    <name type="scientific">Kipferlia bialata</name>
    <dbReference type="NCBI Taxonomy" id="797122"/>
    <lineage>
        <taxon>Eukaryota</taxon>
        <taxon>Metamonada</taxon>
        <taxon>Carpediemonas-like organisms</taxon>
        <taxon>Kipferlia</taxon>
    </lineage>
</organism>
<gene>
    <name evidence="2" type="ORF">KIPB_016310</name>
</gene>
<comment type="caution">
    <text evidence="2">The sequence shown here is derived from an EMBL/GenBank/DDBJ whole genome shotgun (WGS) entry which is preliminary data.</text>
</comment>
<evidence type="ECO:0000313" key="2">
    <source>
        <dbReference type="EMBL" id="GCA65124.1"/>
    </source>
</evidence>
<protein>
    <submittedName>
        <fullName evidence="2">Uncharacterized protein</fullName>
    </submittedName>
</protein>
<keyword evidence="3" id="KW-1185">Reference proteome</keyword>
<dbReference type="Proteomes" id="UP000265618">
    <property type="component" value="Unassembled WGS sequence"/>
</dbReference>
<accession>A0A391NVF1</accession>
<dbReference type="AlphaFoldDB" id="A0A391NVF1"/>
<reference evidence="2 3" key="1">
    <citation type="journal article" date="2018" name="PLoS ONE">
        <title>The draft genome of Kipferlia bialata reveals reductive genome evolution in fornicate parasites.</title>
        <authorList>
            <person name="Tanifuji G."/>
            <person name="Takabayashi S."/>
            <person name="Kume K."/>
            <person name="Takagi M."/>
            <person name="Nakayama T."/>
            <person name="Kamikawa R."/>
            <person name="Inagaki Y."/>
            <person name="Hashimoto T."/>
        </authorList>
    </citation>
    <scope>NUCLEOTIDE SEQUENCE [LARGE SCALE GENOMIC DNA]</scope>
    <source>
        <strain evidence="2">NY0173</strain>
    </source>
</reference>
<name>A0A391NVF1_9EUKA</name>
<proteinExistence type="predicted"/>
<feature type="region of interest" description="Disordered" evidence="1">
    <location>
        <begin position="1"/>
        <end position="26"/>
    </location>
</feature>
<evidence type="ECO:0000313" key="3">
    <source>
        <dbReference type="Proteomes" id="UP000265618"/>
    </source>
</evidence>
<sequence length="184" mass="20160">MSIPHSQHIESSSSDAHLDSSEQVSETDIAGHTLTPPLNAVLADPPASEALVEAVESILGQAFSTELDQTLTATQDYIVDGVISYETAMREADDFLQRVLRLLQPTLTDPVSHAGLIDPDLTRQRVQHLHTELRQQMDLEDPSFDTSIVQGVLCGLRTLFEDAADRTAKGRASFIIFDINVSYS</sequence>